<keyword evidence="5" id="KW-1185">Reference proteome</keyword>
<dbReference type="GO" id="GO:0005829">
    <property type="term" value="C:cytosol"/>
    <property type="evidence" value="ECO:0007669"/>
    <property type="project" value="TreeGrafter"/>
</dbReference>
<dbReference type="PANTHER" id="PTHR12387:SF0">
    <property type="entry name" value="26S PROTEASOME NON-ATPASE REGULATORY SUBUNIT 8"/>
    <property type="match status" value="1"/>
</dbReference>
<dbReference type="PANTHER" id="PTHR12387">
    <property type="entry name" value="26S PROTEASOME NON-ATPASE REGULATORY SUBUNIT 8"/>
    <property type="match status" value="1"/>
</dbReference>
<sequence length="302" mass="34184">MTPTPQEQEQLLQSIRQQLQQGTADVNRCSEQLSQLKLLQVAALAGVAAAAAAAAAPEPAEAQRLILARSTFETAAMLCVYQLQQQQQQQQQQPQDEETHEQQMKDTADAFQRHMNMLQPFYADLAHVLPPSELQQELQCLQLLHYLSGDCIAELHVAHDRLSEEVRKSPYVQTVMQLEQRLMSGDYEALMQQELAPALLLLLFLKNAVDHWGSTGHLWATGFSSGSRSSSSSSSSSTAPSTPLKLPPTSSWQQQQLPLVLLLQQYHLELQQLHMLQQLQQQHVQQQYRLRLQQLREPQQRL</sequence>
<evidence type="ECO:0000313" key="5">
    <source>
        <dbReference type="Proteomes" id="UP000030747"/>
    </source>
</evidence>
<reference evidence="4" key="2">
    <citation type="submission" date="2013-10" db="EMBL/GenBank/DDBJ databases">
        <authorList>
            <person name="Aslett M."/>
        </authorList>
    </citation>
    <scope>NUCLEOTIDE SEQUENCE [LARGE SCALE GENOMIC DNA]</scope>
    <source>
        <strain evidence="4">Houghton</strain>
    </source>
</reference>
<proteinExistence type="predicted"/>
<dbReference type="InterPro" id="IPR006311">
    <property type="entry name" value="TAT_signal"/>
</dbReference>
<dbReference type="PROSITE" id="PS51318">
    <property type="entry name" value="TAT"/>
    <property type="match status" value="1"/>
</dbReference>
<dbReference type="GO" id="GO:0005634">
    <property type="term" value="C:nucleus"/>
    <property type="evidence" value="ECO:0007669"/>
    <property type="project" value="TreeGrafter"/>
</dbReference>
<evidence type="ECO:0000313" key="4">
    <source>
        <dbReference type="EMBL" id="CDJ41846.1"/>
    </source>
</evidence>
<dbReference type="VEuPathDB" id="ToxoDB:ETH_00004335"/>
<dbReference type="GeneID" id="25250075"/>
<dbReference type="VEuPathDB" id="ToxoDB:ETH2_1361100"/>
<dbReference type="RefSeq" id="XP_013232596.1">
    <property type="nucleotide sequence ID" value="XM_013377142.1"/>
</dbReference>
<gene>
    <name evidence="4" type="ORF">ETH_00004335</name>
</gene>
<evidence type="ECO:0000256" key="2">
    <source>
        <dbReference type="SAM" id="MobiDB-lite"/>
    </source>
</evidence>
<reference evidence="4" key="1">
    <citation type="submission" date="2013-10" db="EMBL/GenBank/DDBJ databases">
        <title>Genomic analysis of the causative agents of coccidiosis in chickens.</title>
        <authorList>
            <person name="Reid A.J."/>
            <person name="Blake D."/>
            <person name="Billington K."/>
            <person name="Browne H."/>
            <person name="Dunn M."/>
            <person name="Hung S."/>
            <person name="Kawahara F."/>
            <person name="Miranda-Saavedra D."/>
            <person name="Mourier T."/>
            <person name="Nagra H."/>
            <person name="Otto T.D."/>
            <person name="Rawlings N."/>
            <person name="Sanchez A."/>
            <person name="Sanders M."/>
            <person name="Subramaniam C."/>
            <person name="Tay Y."/>
            <person name="Dear P."/>
            <person name="Doerig C."/>
            <person name="Gruber A."/>
            <person name="Parkinson J."/>
            <person name="Shirley M."/>
            <person name="Wan K.L."/>
            <person name="Berriman M."/>
            <person name="Tomley F."/>
            <person name="Pain A."/>
        </authorList>
    </citation>
    <scope>NUCLEOTIDE SEQUENCE [LARGE SCALE GENOMIC DNA]</scope>
    <source>
        <strain evidence="4">Houghton</strain>
    </source>
</reference>
<protein>
    <submittedName>
        <fullName evidence="4">26S proteasome regulatory particle non-ATPase subunit, putative</fullName>
    </submittedName>
</protein>
<dbReference type="InterPro" id="IPR033464">
    <property type="entry name" value="CSN8_PSD8_EIF3K"/>
</dbReference>
<evidence type="ECO:0000259" key="3">
    <source>
        <dbReference type="Pfam" id="PF10075"/>
    </source>
</evidence>
<dbReference type="Pfam" id="PF10075">
    <property type="entry name" value="CSN8_PSD8_EIF3K"/>
    <property type="match status" value="1"/>
</dbReference>
<dbReference type="EMBL" id="HG675675">
    <property type="protein sequence ID" value="CDJ41846.1"/>
    <property type="molecule type" value="Genomic_DNA"/>
</dbReference>
<dbReference type="InterPro" id="IPR006746">
    <property type="entry name" value="26S_Psome_Rpn12"/>
</dbReference>
<dbReference type="Proteomes" id="UP000030747">
    <property type="component" value="Unassembled WGS sequence"/>
</dbReference>
<organism evidence="4 5">
    <name type="scientific">Eimeria tenella</name>
    <name type="common">Coccidian parasite</name>
    <dbReference type="NCBI Taxonomy" id="5802"/>
    <lineage>
        <taxon>Eukaryota</taxon>
        <taxon>Sar</taxon>
        <taxon>Alveolata</taxon>
        <taxon>Apicomplexa</taxon>
        <taxon>Conoidasida</taxon>
        <taxon>Coccidia</taxon>
        <taxon>Eucoccidiorida</taxon>
        <taxon>Eimeriorina</taxon>
        <taxon>Eimeriidae</taxon>
        <taxon>Eimeria</taxon>
    </lineage>
</organism>
<dbReference type="GO" id="GO:0043161">
    <property type="term" value="P:proteasome-mediated ubiquitin-dependent protein catabolic process"/>
    <property type="evidence" value="ECO:0007669"/>
    <property type="project" value="TreeGrafter"/>
</dbReference>
<feature type="domain" description="CSN8/PSMD8/EIF3K" evidence="3">
    <location>
        <begin position="134"/>
        <end position="192"/>
    </location>
</feature>
<keyword evidence="1 4" id="KW-0647">Proteasome</keyword>
<accession>U6KV48</accession>
<dbReference type="OrthoDB" id="348663at2759"/>
<name>U6KV48_EIMTE</name>
<dbReference type="Gene3D" id="1.25.40.990">
    <property type="match status" value="1"/>
</dbReference>
<dbReference type="GO" id="GO:0008541">
    <property type="term" value="C:proteasome regulatory particle, lid subcomplex"/>
    <property type="evidence" value="ECO:0007669"/>
    <property type="project" value="TreeGrafter"/>
</dbReference>
<evidence type="ECO:0000256" key="1">
    <source>
        <dbReference type="ARBA" id="ARBA00022942"/>
    </source>
</evidence>
<dbReference type="AlphaFoldDB" id="U6KV48"/>
<feature type="region of interest" description="Disordered" evidence="2">
    <location>
        <begin position="228"/>
        <end position="249"/>
    </location>
</feature>